<proteinExistence type="predicted"/>
<name>A0A6G1E1T7_9ORYZ</name>
<dbReference type="Proteomes" id="UP000479710">
    <property type="component" value="Unassembled WGS sequence"/>
</dbReference>
<dbReference type="OrthoDB" id="645194at2759"/>
<dbReference type="PANTHER" id="PTHR33086:SF73">
    <property type="entry name" value="OS01G0245901 PROTEIN"/>
    <property type="match status" value="1"/>
</dbReference>
<comment type="caution">
    <text evidence="2">The sequence shown here is derived from an EMBL/GenBank/DDBJ whole genome shotgun (WGS) entry which is preliminary data.</text>
</comment>
<accession>A0A6G1E1T7</accession>
<dbReference type="InterPro" id="IPR011676">
    <property type="entry name" value="DUF1618"/>
</dbReference>
<reference evidence="2 3" key="1">
    <citation type="submission" date="2019-11" db="EMBL/GenBank/DDBJ databases">
        <title>Whole genome sequence of Oryza granulata.</title>
        <authorList>
            <person name="Li W."/>
        </authorList>
    </citation>
    <scope>NUCLEOTIDE SEQUENCE [LARGE SCALE GENOMIC DNA]</scope>
    <source>
        <strain evidence="3">cv. Menghai</strain>
        <tissue evidence="2">Leaf</tissue>
    </source>
</reference>
<evidence type="ECO:0000259" key="1">
    <source>
        <dbReference type="Pfam" id="PF07762"/>
    </source>
</evidence>
<organism evidence="2 3">
    <name type="scientific">Oryza meyeriana var. granulata</name>
    <dbReference type="NCBI Taxonomy" id="110450"/>
    <lineage>
        <taxon>Eukaryota</taxon>
        <taxon>Viridiplantae</taxon>
        <taxon>Streptophyta</taxon>
        <taxon>Embryophyta</taxon>
        <taxon>Tracheophyta</taxon>
        <taxon>Spermatophyta</taxon>
        <taxon>Magnoliopsida</taxon>
        <taxon>Liliopsida</taxon>
        <taxon>Poales</taxon>
        <taxon>Poaceae</taxon>
        <taxon>BOP clade</taxon>
        <taxon>Oryzoideae</taxon>
        <taxon>Oryzeae</taxon>
        <taxon>Oryzinae</taxon>
        <taxon>Oryza</taxon>
        <taxon>Oryza meyeriana</taxon>
    </lineage>
</organism>
<evidence type="ECO:0000313" key="3">
    <source>
        <dbReference type="Proteomes" id="UP000479710"/>
    </source>
</evidence>
<keyword evidence="3" id="KW-1185">Reference proteome</keyword>
<gene>
    <name evidence="2" type="ORF">E2562_024236</name>
</gene>
<dbReference type="PANTHER" id="PTHR33086">
    <property type="entry name" value="OS05G0468200 PROTEIN-RELATED"/>
    <property type="match status" value="1"/>
</dbReference>
<feature type="domain" description="DUF1618" evidence="1">
    <location>
        <begin position="201"/>
        <end position="324"/>
    </location>
</feature>
<dbReference type="AlphaFoldDB" id="A0A6G1E1T7"/>
<sequence>MWVILACVPSVSSSDDDFEVGDHLTFDWRGPPGVSLLTLRQSDSVSLAPQDFCPDRDDHPYVVAVDSAGGLLLRGARRSAHDFGPGVALGFDPAPSCANDGGYILCVALQRTAFLFPPCSDDYRLLCAGNVGMIHTTAENGEHQIRLVAELQPEPGTQRATLLRYSQELKAGWVARKVNYSPGRRPWGNDGVIVHAGMLWWVDLSVGLLTCDPFAAKPDMRFVPLPEGCKLPYSSNADHAKHRCVNVSDGELTFVQIHDDAGGSPSMISMWTLQSDAREKLVWTLRHRVRIHEIWDHMTYRKTMMPRRVPVLALVHPKESGVVYFFQITSRNSWMFAADLATRSVLECKKYTIPHLPMVYHSSRYVRAWELAHSICRGEDDETDGSDG</sequence>
<dbReference type="EMBL" id="SPHZ02000005">
    <property type="protein sequence ID" value="KAF0918452.1"/>
    <property type="molecule type" value="Genomic_DNA"/>
</dbReference>
<protein>
    <recommendedName>
        <fullName evidence="1">DUF1618 domain-containing protein</fullName>
    </recommendedName>
</protein>
<dbReference type="Pfam" id="PF07762">
    <property type="entry name" value="DUF1618"/>
    <property type="match status" value="1"/>
</dbReference>
<evidence type="ECO:0000313" key="2">
    <source>
        <dbReference type="EMBL" id="KAF0918452.1"/>
    </source>
</evidence>